<comment type="caution">
    <text evidence="1">The sequence shown here is derived from an EMBL/GenBank/DDBJ whole genome shotgun (WGS) entry which is preliminary data.</text>
</comment>
<dbReference type="Proteomes" id="UP000827976">
    <property type="component" value="Chromosome 17"/>
</dbReference>
<evidence type="ECO:0000313" key="2">
    <source>
        <dbReference type="Proteomes" id="UP000827976"/>
    </source>
</evidence>
<evidence type="ECO:0000313" key="1">
    <source>
        <dbReference type="EMBL" id="KAH7658095.1"/>
    </source>
</evidence>
<reference evidence="2" key="1">
    <citation type="journal article" date="2022" name="Nat. Commun.">
        <title>Chromosome evolution and the genetic basis of agronomically important traits in greater yam.</title>
        <authorList>
            <person name="Bredeson J.V."/>
            <person name="Lyons J.B."/>
            <person name="Oniyinde I.O."/>
            <person name="Okereke N.R."/>
            <person name="Kolade O."/>
            <person name="Nnabue I."/>
            <person name="Nwadili C.O."/>
            <person name="Hribova E."/>
            <person name="Parker M."/>
            <person name="Nwogha J."/>
            <person name="Shu S."/>
            <person name="Carlson J."/>
            <person name="Kariba R."/>
            <person name="Muthemba S."/>
            <person name="Knop K."/>
            <person name="Barton G.J."/>
            <person name="Sherwood A.V."/>
            <person name="Lopez-Montes A."/>
            <person name="Asiedu R."/>
            <person name="Jamnadass R."/>
            <person name="Muchugi A."/>
            <person name="Goodstein D."/>
            <person name="Egesi C.N."/>
            <person name="Featherston J."/>
            <person name="Asfaw A."/>
            <person name="Simpson G.G."/>
            <person name="Dolezel J."/>
            <person name="Hendre P.S."/>
            <person name="Van Deynze A."/>
            <person name="Kumar P.L."/>
            <person name="Obidiegwu J.E."/>
            <person name="Bhattacharjee R."/>
            <person name="Rokhsar D.S."/>
        </authorList>
    </citation>
    <scope>NUCLEOTIDE SEQUENCE [LARGE SCALE GENOMIC DNA]</scope>
    <source>
        <strain evidence="2">cv. TDa95/00328</strain>
    </source>
</reference>
<proteinExistence type="predicted"/>
<sequence length="310" mass="36478">MSPEIEIRREANQIGKLQRPGDTKWSSHFNSICSLLRTYNTTILLLEDLTIKGSTYSQRGDATYALKVLMSFDFIFILHVLKEIMGITDKLCQDLKQKSQHILNSMCLVSTTKLLIQNLRDCAIQIPDMNGVYLDIIRSRWHKDSVIEEHHYRTDIFTTIIDYQLKELNSRFNPKDAFKSFDARDIYNLVEKFYSVDFLEQEKIQVEYELQHYELDVPKDPNFQNLSTIIELCQKLVLLVLTLPVSTTTIERAFSAMKIIKKRLQNKTEDGFLTDYMIVYIEMEIAEKFTADMIIDDFYEMKHRRAQLKK</sequence>
<name>A0ACB7UD08_DIOAL</name>
<gene>
    <name evidence="1" type="ORF">IHE45_17G064000</name>
</gene>
<protein>
    <submittedName>
        <fullName evidence="1">Ribonuclease H-like protein</fullName>
    </submittedName>
</protein>
<accession>A0ACB7UD08</accession>
<organism evidence="1 2">
    <name type="scientific">Dioscorea alata</name>
    <name type="common">Purple yam</name>
    <dbReference type="NCBI Taxonomy" id="55571"/>
    <lineage>
        <taxon>Eukaryota</taxon>
        <taxon>Viridiplantae</taxon>
        <taxon>Streptophyta</taxon>
        <taxon>Embryophyta</taxon>
        <taxon>Tracheophyta</taxon>
        <taxon>Spermatophyta</taxon>
        <taxon>Magnoliopsida</taxon>
        <taxon>Liliopsida</taxon>
        <taxon>Dioscoreales</taxon>
        <taxon>Dioscoreaceae</taxon>
        <taxon>Dioscorea</taxon>
    </lineage>
</organism>
<keyword evidence="2" id="KW-1185">Reference proteome</keyword>
<dbReference type="EMBL" id="CM037027">
    <property type="protein sequence ID" value="KAH7658095.1"/>
    <property type="molecule type" value="Genomic_DNA"/>
</dbReference>